<organism evidence="5 6">
    <name type="scientific">Duganella alba</name>
    <dbReference type="NCBI Taxonomy" id="2666081"/>
    <lineage>
        <taxon>Bacteria</taxon>
        <taxon>Pseudomonadati</taxon>
        <taxon>Pseudomonadota</taxon>
        <taxon>Betaproteobacteria</taxon>
        <taxon>Burkholderiales</taxon>
        <taxon>Oxalobacteraceae</taxon>
        <taxon>Telluria group</taxon>
        <taxon>Duganella</taxon>
    </lineage>
</organism>
<accession>A0A6L5QLP0</accession>
<dbReference type="SUPFAM" id="SSF48179">
    <property type="entry name" value="6-phosphogluconate dehydrogenase C-terminal domain-like"/>
    <property type="match status" value="1"/>
</dbReference>
<dbReference type="InterPro" id="IPR008927">
    <property type="entry name" value="6-PGluconate_DH-like_C_sf"/>
</dbReference>
<dbReference type="InterPro" id="IPR050988">
    <property type="entry name" value="Mannitol_DH/Oxidoreductase"/>
</dbReference>
<feature type="domain" description="Mannitol dehydrogenase C-terminal" evidence="4">
    <location>
        <begin position="306"/>
        <end position="486"/>
    </location>
</feature>
<dbReference type="PANTHER" id="PTHR43362">
    <property type="entry name" value="MANNITOL DEHYDROGENASE DSF1-RELATED"/>
    <property type="match status" value="1"/>
</dbReference>
<gene>
    <name evidence="5" type="ORF">GJ697_23205</name>
</gene>
<dbReference type="Gene3D" id="1.10.1040.10">
    <property type="entry name" value="N-(1-d-carboxylethyl)-l-norvaline Dehydrogenase, domain 2"/>
    <property type="match status" value="1"/>
</dbReference>
<evidence type="ECO:0000256" key="1">
    <source>
        <dbReference type="ARBA" id="ARBA00023002"/>
    </source>
</evidence>
<evidence type="ECO:0000259" key="3">
    <source>
        <dbReference type="Pfam" id="PF01232"/>
    </source>
</evidence>
<protein>
    <submittedName>
        <fullName evidence="5">Mannitol dehydrogenase family protein</fullName>
    </submittedName>
</protein>
<evidence type="ECO:0000256" key="2">
    <source>
        <dbReference type="ARBA" id="ARBA00023027"/>
    </source>
</evidence>
<dbReference type="InterPro" id="IPR013328">
    <property type="entry name" value="6PGD_dom2"/>
</dbReference>
<comment type="caution">
    <text evidence="5">The sequence shown here is derived from an EMBL/GenBank/DDBJ whole genome shotgun (WGS) entry which is preliminary data.</text>
</comment>
<name>A0A6L5QLP0_9BURK</name>
<feature type="domain" description="Mannitol dehydrogenase N-terminal" evidence="3">
    <location>
        <begin position="46"/>
        <end position="296"/>
    </location>
</feature>
<dbReference type="Proteomes" id="UP000481037">
    <property type="component" value="Unassembled WGS sequence"/>
</dbReference>
<dbReference type="InterPro" id="IPR013118">
    <property type="entry name" value="Mannitol_DH_C"/>
</dbReference>
<dbReference type="InterPro" id="IPR023027">
    <property type="entry name" value="Mannitol_DH_CS"/>
</dbReference>
<dbReference type="EMBL" id="WKJM01000023">
    <property type="protein sequence ID" value="MRX10744.1"/>
    <property type="molecule type" value="Genomic_DNA"/>
</dbReference>
<keyword evidence="6" id="KW-1185">Reference proteome</keyword>
<dbReference type="GO" id="GO:0016616">
    <property type="term" value="F:oxidoreductase activity, acting on the CH-OH group of donors, NAD or NADP as acceptor"/>
    <property type="evidence" value="ECO:0007669"/>
    <property type="project" value="TreeGrafter"/>
</dbReference>
<dbReference type="GO" id="GO:0019594">
    <property type="term" value="P:mannitol metabolic process"/>
    <property type="evidence" value="ECO:0007669"/>
    <property type="project" value="InterPro"/>
</dbReference>
<dbReference type="PROSITE" id="PS00974">
    <property type="entry name" value="MANNITOL_DHGENASE"/>
    <property type="match status" value="1"/>
</dbReference>
<evidence type="ECO:0000313" key="5">
    <source>
        <dbReference type="EMBL" id="MRX10744.1"/>
    </source>
</evidence>
<dbReference type="InterPro" id="IPR036291">
    <property type="entry name" value="NAD(P)-bd_dom_sf"/>
</dbReference>
<dbReference type="Pfam" id="PF08125">
    <property type="entry name" value="Mannitol_dh_C"/>
    <property type="match status" value="1"/>
</dbReference>
<sequence>MRGAGDEMEVPMMNTTPLSSATLDALQHHNPELALPGYDRNKLKAGIAHIGVGNFHRVHQAAYIDQCLHMPGHEEWAIVGIGLGDSEQAQAKAAAFAEQDGLYTVTETGSDGSANARVIGAMIDYLHAPADPEAVLERLSDPAIRIVTLTITEGGYNINEANGEFRLTAPDVAAELAGGTPRTAFAYIVESLRRRRASGVGGYTVVSCDNLRHNGDTARLAVLSYAQAVDDELADWIAAEVTFPNSMVDRIAPGIPAEQAEALNSASGVNDQLPALAEPYTQWVIEDRFSAGRPDLAAAGVELLDDVTQHEAIKGRMLNASHMMLAYPGLLLGYRTVPEAMADEELHTLLHNFMEHDAMPLLDVPEGVVLDDYKNSVLERFNNPAIADQLTRVAHDGAAKIPVFYTATVKAMLSRGFNCRRVAFLLACFRLYLNGLDARGNRYEVNEPRLSNADWSLVRNGPPSAILDISAFRGLKLTQHARMVTTYNSVWMAITRSGVRATLQSLVK</sequence>
<keyword evidence="2" id="KW-0520">NAD</keyword>
<keyword evidence="1" id="KW-0560">Oxidoreductase</keyword>
<reference evidence="5 6" key="1">
    <citation type="submission" date="2019-11" db="EMBL/GenBank/DDBJ databases">
        <title>Novel species isolated from a subtropical stream in China.</title>
        <authorList>
            <person name="Lu H."/>
        </authorList>
    </citation>
    <scope>NUCLEOTIDE SEQUENCE [LARGE SCALE GENOMIC DNA]</scope>
    <source>
        <strain evidence="5 6">FT25W</strain>
    </source>
</reference>
<dbReference type="Gene3D" id="3.40.50.720">
    <property type="entry name" value="NAD(P)-binding Rossmann-like Domain"/>
    <property type="match status" value="1"/>
</dbReference>
<dbReference type="AlphaFoldDB" id="A0A6L5QLP0"/>
<dbReference type="Pfam" id="PF01232">
    <property type="entry name" value="Mannitol_dh"/>
    <property type="match status" value="1"/>
</dbReference>
<dbReference type="PANTHER" id="PTHR43362:SF1">
    <property type="entry name" value="MANNITOL DEHYDROGENASE 2-RELATED"/>
    <property type="match status" value="1"/>
</dbReference>
<evidence type="ECO:0000259" key="4">
    <source>
        <dbReference type="Pfam" id="PF08125"/>
    </source>
</evidence>
<dbReference type="SUPFAM" id="SSF51735">
    <property type="entry name" value="NAD(P)-binding Rossmann-fold domains"/>
    <property type="match status" value="1"/>
</dbReference>
<dbReference type="PRINTS" id="PR00084">
    <property type="entry name" value="MTLDHDRGNASE"/>
</dbReference>
<dbReference type="InterPro" id="IPR000669">
    <property type="entry name" value="Mannitol_DH"/>
</dbReference>
<proteinExistence type="predicted"/>
<evidence type="ECO:0000313" key="6">
    <source>
        <dbReference type="Proteomes" id="UP000481037"/>
    </source>
</evidence>
<dbReference type="InterPro" id="IPR013131">
    <property type="entry name" value="Mannitol_DH_N"/>
</dbReference>